<gene>
    <name evidence="4" type="ORF">Strain138_001292</name>
    <name evidence="5" type="ORF">Strain318_001292</name>
</gene>
<dbReference type="PANTHER" id="PTHR36933:SF1">
    <property type="entry name" value="SLL0788 PROTEIN"/>
    <property type="match status" value="1"/>
</dbReference>
<dbReference type="RefSeq" id="WP_367887698.1">
    <property type="nucleotide sequence ID" value="NZ_CP130612.1"/>
</dbReference>
<dbReference type="InterPro" id="IPR012347">
    <property type="entry name" value="Ferritin-like"/>
</dbReference>
<keyword evidence="2" id="KW-0732">Signal</keyword>
<feature type="domain" description="DUF305" evidence="3">
    <location>
        <begin position="70"/>
        <end position="216"/>
    </location>
</feature>
<dbReference type="Pfam" id="PF03713">
    <property type="entry name" value="DUF305"/>
    <property type="match status" value="1"/>
</dbReference>
<evidence type="ECO:0000313" key="6">
    <source>
        <dbReference type="Proteomes" id="UP001229955"/>
    </source>
</evidence>
<reference evidence="4" key="1">
    <citation type="submission" date="2023-07" db="EMBL/GenBank/DDBJ databases">
        <authorList>
            <person name="Haufschild T."/>
            <person name="Kallscheuer N."/>
            <person name="Hammer J."/>
            <person name="Kohn T."/>
            <person name="Kabuu M."/>
            <person name="Jogler M."/>
            <person name="Wohfarth N."/>
            <person name="Heuer A."/>
            <person name="Rohde M."/>
            <person name="van Teeseling M.C.F."/>
            <person name="Jogler C."/>
        </authorList>
    </citation>
    <scope>NUCLEOTIDE SEQUENCE</scope>
    <source>
        <strain evidence="4">Strain 138</strain>
        <strain evidence="5">Strain 318</strain>
    </source>
</reference>
<evidence type="ECO:0000313" key="5">
    <source>
        <dbReference type="EMBL" id="WKW14929.1"/>
    </source>
</evidence>
<evidence type="ECO:0000256" key="1">
    <source>
        <dbReference type="SAM" id="MobiDB-lite"/>
    </source>
</evidence>
<dbReference type="InterPro" id="IPR005183">
    <property type="entry name" value="DUF305_CopM-like"/>
</dbReference>
<keyword evidence="6" id="KW-1185">Reference proteome</keyword>
<organism evidence="4">
    <name type="scientific">Pseudogemmatithrix spongiicola</name>
    <dbReference type="NCBI Taxonomy" id="3062599"/>
    <lineage>
        <taxon>Bacteria</taxon>
        <taxon>Pseudomonadati</taxon>
        <taxon>Gemmatimonadota</taxon>
        <taxon>Gemmatimonadia</taxon>
        <taxon>Gemmatimonadales</taxon>
        <taxon>Gemmatimonadaceae</taxon>
        <taxon>Pseudogemmatithrix</taxon>
    </lineage>
</organism>
<dbReference type="KEGG" id="pspc:Strain318_001292"/>
<feature type="chain" id="PRO_5041296708" evidence="2">
    <location>
        <begin position="25"/>
        <end position="220"/>
    </location>
</feature>
<proteinExistence type="predicted"/>
<feature type="signal peptide" evidence="2">
    <location>
        <begin position="1"/>
        <end position="24"/>
    </location>
</feature>
<dbReference type="Gene3D" id="1.20.1260.10">
    <property type="match status" value="1"/>
</dbReference>
<dbReference type="PROSITE" id="PS51257">
    <property type="entry name" value="PROKAR_LIPOPROTEIN"/>
    <property type="match status" value="1"/>
</dbReference>
<sequence>MRRLLPLFALAALTACPAPSTVPAAPEPSPAAEADEHAGHDMEADEHAGHVMHDLPPVSLPQGSLVTEADVRFMQMMIGHHAQAVYMTRMAEAAGASDRVLKLAHKIDLSQAGEIALMQGWLVDYGQHAPDTESWRRMSMPGMLTAAQLEQLGAARGRDFDRLFLQLMIKHHEGAIQMVTELLRSPGAGQEVDINVLANEIEAAQQAEIELMWQMLAELR</sequence>
<dbReference type="Proteomes" id="UP001229955">
    <property type="component" value="Chromosome"/>
</dbReference>
<dbReference type="AlphaFoldDB" id="A0AA49JU94"/>
<protein>
    <submittedName>
        <fullName evidence="4">DUF305 domain-containing protein</fullName>
    </submittedName>
</protein>
<name>A0AA49JU94_9BACT</name>
<dbReference type="EMBL" id="CP130613">
    <property type="protein sequence ID" value="WKW14929.1"/>
    <property type="molecule type" value="Genomic_DNA"/>
</dbReference>
<accession>A0AA49JZW7</accession>
<dbReference type="PANTHER" id="PTHR36933">
    <property type="entry name" value="SLL0788 PROTEIN"/>
    <property type="match status" value="1"/>
</dbReference>
<feature type="region of interest" description="Disordered" evidence="1">
    <location>
        <begin position="19"/>
        <end position="39"/>
    </location>
</feature>
<accession>A0AA49JU94</accession>
<evidence type="ECO:0000259" key="3">
    <source>
        <dbReference type="Pfam" id="PF03713"/>
    </source>
</evidence>
<evidence type="ECO:0000256" key="2">
    <source>
        <dbReference type="SAM" id="SignalP"/>
    </source>
</evidence>
<evidence type="ECO:0000313" key="4">
    <source>
        <dbReference type="EMBL" id="WKW12020.1"/>
    </source>
</evidence>
<dbReference type="EMBL" id="CP130612">
    <property type="protein sequence ID" value="WKW12020.1"/>
    <property type="molecule type" value="Genomic_DNA"/>
</dbReference>